<dbReference type="InterPro" id="IPR036388">
    <property type="entry name" value="WH-like_DNA-bd_sf"/>
</dbReference>
<evidence type="ECO:0000259" key="5">
    <source>
        <dbReference type="PROSITE" id="PS50995"/>
    </source>
</evidence>
<accession>A0A9D2TCC0</accession>
<dbReference type="InterPro" id="IPR000835">
    <property type="entry name" value="HTH_MarR-typ"/>
</dbReference>
<gene>
    <name evidence="6" type="ORF">H9753_13930</name>
</gene>
<dbReference type="EMBL" id="DWVZ01000194">
    <property type="protein sequence ID" value="HJC64689.1"/>
    <property type="molecule type" value="Genomic_DNA"/>
</dbReference>
<sequence>MKEEERIQEQEREPEDAGVLINIVSHLLKRRICCSSQKDSCGLTEMQHRIIHYLLDRSQEDEVYQKDLEKVFNIRKSTATEMLQLMEKKGFLYRQCSAKDARMKKIVPTEKAVAVQRAVGENIRETEACLRRDIPEEDFQTCMKVLKKMAENLCCEKEHETADAKKTEQKKNKKKGREL</sequence>
<dbReference type="Proteomes" id="UP000823886">
    <property type="component" value="Unassembled WGS sequence"/>
</dbReference>
<evidence type="ECO:0000256" key="2">
    <source>
        <dbReference type="ARBA" id="ARBA00023125"/>
    </source>
</evidence>
<evidence type="ECO:0000256" key="1">
    <source>
        <dbReference type="ARBA" id="ARBA00023015"/>
    </source>
</evidence>
<feature type="region of interest" description="Disordered" evidence="4">
    <location>
        <begin position="160"/>
        <end position="179"/>
    </location>
</feature>
<dbReference type="GO" id="GO:0003700">
    <property type="term" value="F:DNA-binding transcription factor activity"/>
    <property type="evidence" value="ECO:0007669"/>
    <property type="project" value="InterPro"/>
</dbReference>
<dbReference type="PANTHER" id="PTHR42756">
    <property type="entry name" value="TRANSCRIPTIONAL REGULATOR, MARR"/>
    <property type="match status" value="1"/>
</dbReference>
<comment type="caution">
    <text evidence="6">The sequence shown here is derived from an EMBL/GenBank/DDBJ whole genome shotgun (WGS) entry which is preliminary data.</text>
</comment>
<keyword evidence="3" id="KW-0804">Transcription</keyword>
<name>A0A9D2TCC0_9FIRM</name>
<dbReference type="SMART" id="SM00347">
    <property type="entry name" value="HTH_MARR"/>
    <property type="match status" value="1"/>
</dbReference>
<protein>
    <submittedName>
        <fullName evidence="6">MarR family transcriptional regulator</fullName>
    </submittedName>
</protein>
<dbReference type="GO" id="GO:0003677">
    <property type="term" value="F:DNA binding"/>
    <property type="evidence" value="ECO:0007669"/>
    <property type="project" value="UniProtKB-KW"/>
</dbReference>
<reference evidence="6" key="1">
    <citation type="journal article" date="2021" name="PeerJ">
        <title>Extensive microbial diversity within the chicken gut microbiome revealed by metagenomics and culture.</title>
        <authorList>
            <person name="Gilroy R."/>
            <person name="Ravi A."/>
            <person name="Getino M."/>
            <person name="Pursley I."/>
            <person name="Horton D.L."/>
            <person name="Alikhan N.F."/>
            <person name="Baker D."/>
            <person name="Gharbi K."/>
            <person name="Hall N."/>
            <person name="Watson M."/>
            <person name="Adriaenssens E.M."/>
            <person name="Foster-Nyarko E."/>
            <person name="Jarju S."/>
            <person name="Secka A."/>
            <person name="Antonio M."/>
            <person name="Oren A."/>
            <person name="Chaudhuri R.R."/>
            <person name="La Ragione R."/>
            <person name="Hildebrand F."/>
            <person name="Pallen M.J."/>
        </authorList>
    </citation>
    <scope>NUCLEOTIDE SEQUENCE</scope>
    <source>
        <strain evidence="6">ChiBcec2-3848</strain>
    </source>
</reference>
<dbReference type="PANTHER" id="PTHR42756:SF1">
    <property type="entry name" value="TRANSCRIPTIONAL REPRESSOR OF EMRAB OPERON"/>
    <property type="match status" value="1"/>
</dbReference>
<reference evidence="6" key="2">
    <citation type="submission" date="2021-04" db="EMBL/GenBank/DDBJ databases">
        <authorList>
            <person name="Gilroy R."/>
        </authorList>
    </citation>
    <scope>NUCLEOTIDE SEQUENCE</scope>
    <source>
        <strain evidence="6">ChiBcec2-3848</strain>
    </source>
</reference>
<dbReference type="PRINTS" id="PR00598">
    <property type="entry name" value="HTHMARR"/>
</dbReference>
<organism evidence="6 7">
    <name type="scientific">Candidatus Blautia merdavium</name>
    <dbReference type="NCBI Taxonomy" id="2838494"/>
    <lineage>
        <taxon>Bacteria</taxon>
        <taxon>Bacillati</taxon>
        <taxon>Bacillota</taxon>
        <taxon>Clostridia</taxon>
        <taxon>Lachnospirales</taxon>
        <taxon>Lachnospiraceae</taxon>
        <taxon>Blautia</taxon>
    </lineage>
</organism>
<evidence type="ECO:0000313" key="6">
    <source>
        <dbReference type="EMBL" id="HJC64689.1"/>
    </source>
</evidence>
<evidence type="ECO:0000313" key="7">
    <source>
        <dbReference type="Proteomes" id="UP000823886"/>
    </source>
</evidence>
<dbReference type="SUPFAM" id="SSF46785">
    <property type="entry name" value="Winged helix' DNA-binding domain"/>
    <property type="match status" value="1"/>
</dbReference>
<keyword evidence="1" id="KW-0805">Transcription regulation</keyword>
<proteinExistence type="predicted"/>
<feature type="domain" description="HTH marR-type" evidence="5">
    <location>
        <begin position="1"/>
        <end position="151"/>
    </location>
</feature>
<evidence type="ECO:0000256" key="4">
    <source>
        <dbReference type="SAM" id="MobiDB-lite"/>
    </source>
</evidence>
<dbReference type="PROSITE" id="PS50995">
    <property type="entry name" value="HTH_MARR_2"/>
    <property type="match status" value="1"/>
</dbReference>
<dbReference type="AlphaFoldDB" id="A0A9D2TCC0"/>
<dbReference type="Pfam" id="PF12802">
    <property type="entry name" value="MarR_2"/>
    <property type="match status" value="1"/>
</dbReference>
<keyword evidence="2" id="KW-0238">DNA-binding</keyword>
<feature type="compositionally biased region" description="Basic and acidic residues" evidence="4">
    <location>
        <begin position="160"/>
        <end position="170"/>
    </location>
</feature>
<dbReference type="Gene3D" id="1.10.10.10">
    <property type="entry name" value="Winged helix-like DNA-binding domain superfamily/Winged helix DNA-binding domain"/>
    <property type="match status" value="1"/>
</dbReference>
<dbReference type="InterPro" id="IPR036390">
    <property type="entry name" value="WH_DNA-bd_sf"/>
</dbReference>
<evidence type="ECO:0000256" key="3">
    <source>
        <dbReference type="ARBA" id="ARBA00023163"/>
    </source>
</evidence>